<keyword evidence="1" id="KW-1015">Disulfide bond</keyword>
<dbReference type="InterPro" id="IPR036179">
    <property type="entry name" value="Ig-like_dom_sf"/>
</dbReference>
<reference evidence="3 4" key="1">
    <citation type="submission" date="2017-07" db="EMBL/GenBank/DDBJ databases">
        <authorList>
            <person name="Talla V."/>
            <person name="Backstrom N."/>
        </authorList>
    </citation>
    <scope>NUCLEOTIDE SEQUENCE [LARGE SCALE GENOMIC DNA]</scope>
</reference>
<dbReference type="InterPro" id="IPR013783">
    <property type="entry name" value="Ig-like_fold"/>
</dbReference>
<dbReference type="PROSITE" id="PS50835">
    <property type="entry name" value="IG_LIKE"/>
    <property type="match status" value="1"/>
</dbReference>
<dbReference type="EMBL" id="FZQP02006804">
    <property type="protein sequence ID" value="VVD03803.1"/>
    <property type="molecule type" value="Genomic_DNA"/>
</dbReference>
<dbReference type="SUPFAM" id="SSF48726">
    <property type="entry name" value="Immunoglobulin"/>
    <property type="match status" value="1"/>
</dbReference>
<sequence length="66" mass="7320">MFSTLSTVKPKSVEVRSGDGKVFADGDTYGPLLERSRVNVTCLVSEGKPQPKVIWYFNGKERLDGE</sequence>
<dbReference type="Proteomes" id="UP000324832">
    <property type="component" value="Unassembled WGS sequence"/>
</dbReference>
<keyword evidence="4" id="KW-1185">Reference proteome</keyword>
<dbReference type="Gene3D" id="2.60.40.10">
    <property type="entry name" value="Immunoglobulins"/>
    <property type="match status" value="1"/>
</dbReference>
<organism evidence="3 4">
    <name type="scientific">Leptidea sinapis</name>
    <dbReference type="NCBI Taxonomy" id="189913"/>
    <lineage>
        <taxon>Eukaryota</taxon>
        <taxon>Metazoa</taxon>
        <taxon>Ecdysozoa</taxon>
        <taxon>Arthropoda</taxon>
        <taxon>Hexapoda</taxon>
        <taxon>Insecta</taxon>
        <taxon>Pterygota</taxon>
        <taxon>Neoptera</taxon>
        <taxon>Endopterygota</taxon>
        <taxon>Lepidoptera</taxon>
        <taxon>Glossata</taxon>
        <taxon>Ditrysia</taxon>
        <taxon>Papilionoidea</taxon>
        <taxon>Pieridae</taxon>
        <taxon>Dismorphiinae</taxon>
        <taxon>Leptidea</taxon>
    </lineage>
</organism>
<evidence type="ECO:0000259" key="2">
    <source>
        <dbReference type="PROSITE" id="PS50835"/>
    </source>
</evidence>
<evidence type="ECO:0000313" key="3">
    <source>
        <dbReference type="EMBL" id="VVD03803.1"/>
    </source>
</evidence>
<dbReference type="InterPro" id="IPR013162">
    <property type="entry name" value="CD80_C2-set"/>
</dbReference>
<gene>
    <name evidence="3" type="ORF">LSINAPIS_LOCUS13719</name>
</gene>
<protein>
    <recommendedName>
        <fullName evidence="2">Ig-like domain-containing protein</fullName>
    </recommendedName>
</protein>
<dbReference type="AlphaFoldDB" id="A0A5E4R0D8"/>
<accession>A0A5E4R0D8</accession>
<dbReference type="Pfam" id="PF08205">
    <property type="entry name" value="C2-set_2"/>
    <property type="match status" value="1"/>
</dbReference>
<name>A0A5E4R0D8_9NEOP</name>
<proteinExistence type="predicted"/>
<evidence type="ECO:0000256" key="1">
    <source>
        <dbReference type="ARBA" id="ARBA00023157"/>
    </source>
</evidence>
<dbReference type="InterPro" id="IPR007110">
    <property type="entry name" value="Ig-like_dom"/>
</dbReference>
<feature type="domain" description="Ig-like" evidence="2">
    <location>
        <begin position="10"/>
        <end position="66"/>
    </location>
</feature>
<evidence type="ECO:0000313" key="4">
    <source>
        <dbReference type="Proteomes" id="UP000324832"/>
    </source>
</evidence>